<evidence type="ECO:0000313" key="6">
    <source>
        <dbReference type="EMBL" id="MQM06162.1"/>
    </source>
</evidence>
<dbReference type="InterPro" id="IPR006501">
    <property type="entry name" value="Pectinesterase_inhib_dom"/>
</dbReference>
<dbReference type="Pfam" id="PF04043">
    <property type="entry name" value="PMEI"/>
    <property type="match status" value="1"/>
</dbReference>
<accession>A0A843W849</accession>
<organism evidence="6 7">
    <name type="scientific">Colocasia esculenta</name>
    <name type="common">Wild taro</name>
    <name type="synonym">Arum esculentum</name>
    <dbReference type="NCBI Taxonomy" id="4460"/>
    <lineage>
        <taxon>Eukaryota</taxon>
        <taxon>Viridiplantae</taxon>
        <taxon>Streptophyta</taxon>
        <taxon>Embryophyta</taxon>
        <taxon>Tracheophyta</taxon>
        <taxon>Spermatophyta</taxon>
        <taxon>Magnoliopsida</taxon>
        <taxon>Liliopsida</taxon>
        <taxon>Araceae</taxon>
        <taxon>Aroideae</taxon>
        <taxon>Colocasieae</taxon>
        <taxon>Colocasia</taxon>
    </lineage>
</organism>
<keyword evidence="1 4" id="KW-0732">Signal</keyword>
<dbReference type="SUPFAM" id="SSF101148">
    <property type="entry name" value="Plant invertase/pectin methylesterase inhibitor"/>
    <property type="match status" value="1"/>
</dbReference>
<proteinExistence type="inferred from homology"/>
<dbReference type="GO" id="GO:0004857">
    <property type="term" value="F:enzyme inhibitor activity"/>
    <property type="evidence" value="ECO:0007669"/>
    <property type="project" value="InterPro"/>
</dbReference>
<dbReference type="AlphaFoldDB" id="A0A843W849"/>
<evidence type="ECO:0000256" key="2">
    <source>
        <dbReference type="ARBA" id="ARBA00023157"/>
    </source>
</evidence>
<evidence type="ECO:0000256" key="3">
    <source>
        <dbReference type="ARBA" id="ARBA00038471"/>
    </source>
</evidence>
<dbReference type="GO" id="GO:0005576">
    <property type="term" value="C:extracellular region"/>
    <property type="evidence" value="ECO:0007669"/>
    <property type="project" value="UniProtKB-ARBA"/>
</dbReference>
<dbReference type="SMART" id="SM00856">
    <property type="entry name" value="PMEI"/>
    <property type="match status" value="1"/>
</dbReference>
<protein>
    <recommendedName>
        <fullName evidence="5">Pectinesterase inhibitor domain-containing protein</fullName>
    </recommendedName>
</protein>
<dbReference type="InterPro" id="IPR035513">
    <property type="entry name" value="Invertase/methylesterase_inhib"/>
</dbReference>
<feature type="chain" id="PRO_5032690777" description="Pectinesterase inhibitor domain-containing protein" evidence="4">
    <location>
        <begin position="22"/>
        <end position="171"/>
    </location>
</feature>
<dbReference type="InterPro" id="IPR034088">
    <property type="entry name" value="Pla_a_1-like"/>
</dbReference>
<feature type="domain" description="Pectinesterase inhibitor" evidence="5">
    <location>
        <begin position="18"/>
        <end position="166"/>
    </location>
</feature>
<dbReference type="Gene3D" id="1.20.140.40">
    <property type="entry name" value="Invertase/pectin methylesterase inhibitor family protein"/>
    <property type="match status" value="1"/>
</dbReference>
<evidence type="ECO:0000313" key="7">
    <source>
        <dbReference type="Proteomes" id="UP000652761"/>
    </source>
</evidence>
<dbReference type="CDD" id="cd15795">
    <property type="entry name" value="PMEI-Pla_a_1_like"/>
    <property type="match status" value="1"/>
</dbReference>
<evidence type="ECO:0000259" key="5">
    <source>
        <dbReference type="SMART" id="SM00856"/>
    </source>
</evidence>
<reference evidence="6" key="1">
    <citation type="submission" date="2017-07" db="EMBL/GenBank/DDBJ databases">
        <title>Taro Niue Genome Assembly and Annotation.</title>
        <authorList>
            <person name="Atibalentja N."/>
            <person name="Keating K."/>
            <person name="Fields C.J."/>
        </authorList>
    </citation>
    <scope>NUCLEOTIDE SEQUENCE</scope>
    <source>
        <strain evidence="6">Niue_2</strain>
        <tissue evidence="6">Leaf</tissue>
    </source>
</reference>
<comment type="similarity">
    <text evidence="3">Belongs to the PMEI family.</text>
</comment>
<name>A0A843W849_COLES</name>
<dbReference type="PANTHER" id="PTHR35357">
    <property type="entry name" value="OS02G0537100 PROTEIN"/>
    <property type="match status" value="1"/>
</dbReference>
<evidence type="ECO:0000256" key="4">
    <source>
        <dbReference type="SAM" id="SignalP"/>
    </source>
</evidence>
<evidence type="ECO:0000256" key="1">
    <source>
        <dbReference type="ARBA" id="ARBA00022729"/>
    </source>
</evidence>
<sequence>MAIKASLLSLLPLLLATMASASIQEVCTKAAAGGNVNRDTCIKILGSAPGASTADDRGLAVIAGNLGAAHARATLPTINNLLRSAGSATKGPLQDCQELYGDAVDNLKSAADSAGRDRFDDANIHFSAGIDAATTCEDGFSERNVASPLAAADSKLLLLSIVGAAITHTGP</sequence>
<dbReference type="PANTHER" id="PTHR35357:SF8">
    <property type="entry name" value="OS01G0111000 PROTEIN"/>
    <property type="match status" value="1"/>
</dbReference>
<dbReference type="FunFam" id="1.20.140.40:FF:000002">
    <property type="entry name" value="Putative invertase inhibitor"/>
    <property type="match status" value="1"/>
</dbReference>
<dbReference type="NCBIfam" id="TIGR01614">
    <property type="entry name" value="PME_inhib"/>
    <property type="match status" value="1"/>
</dbReference>
<feature type="signal peptide" evidence="4">
    <location>
        <begin position="1"/>
        <end position="21"/>
    </location>
</feature>
<keyword evidence="7" id="KW-1185">Reference proteome</keyword>
<gene>
    <name evidence="6" type="ORF">Taro_038987</name>
</gene>
<dbReference type="Proteomes" id="UP000652761">
    <property type="component" value="Unassembled WGS sequence"/>
</dbReference>
<comment type="caution">
    <text evidence="6">The sequence shown here is derived from an EMBL/GenBank/DDBJ whole genome shotgun (WGS) entry which is preliminary data.</text>
</comment>
<keyword evidence="2" id="KW-1015">Disulfide bond</keyword>
<dbReference type="OrthoDB" id="1915198at2759"/>
<dbReference type="EMBL" id="NMUH01003556">
    <property type="protein sequence ID" value="MQM06162.1"/>
    <property type="molecule type" value="Genomic_DNA"/>
</dbReference>